<keyword evidence="2" id="KW-0732">Signal</keyword>
<feature type="compositionally biased region" description="Polar residues" evidence="1">
    <location>
        <begin position="186"/>
        <end position="199"/>
    </location>
</feature>
<protein>
    <recommendedName>
        <fullName evidence="5">VWFC domain-containing protein</fullName>
    </recommendedName>
</protein>
<name>A0AAR5PMC9_DENPD</name>
<evidence type="ECO:0000256" key="1">
    <source>
        <dbReference type="SAM" id="MobiDB-lite"/>
    </source>
</evidence>
<dbReference type="EnsemblMetazoa" id="XM_019906508.1">
    <property type="protein sequence ID" value="XP_019762067.1"/>
    <property type="gene ID" value="LOC109539003"/>
</dbReference>
<proteinExistence type="predicted"/>
<feature type="region of interest" description="Disordered" evidence="1">
    <location>
        <begin position="247"/>
        <end position="269"/>
    </location>
</feature>
<accession>A0AAR5PMC9</accession>
<reference evidence="4" key="1">
    <citation type="journal article" date="2013" name="Genome Biol.">
        <title>Draft genome of the mountain pine beetle, Dendroctonus ponderosae Hopkins, a major forest pest.</title>
        <authorList>
            <person name="Keeling C.I."/>
            <person name="Yuen M.M."/>
            <person name="Liao N.Y."/>
            <person name="Docking T.R."/>
            <person name="Chan S.K."/>
            <person name="Taylor G.A."/>
            <person name="Palmquist D.L."/>
            <person name="Jackman S.D."/>
            <person name="Nguyen A."/>
            <person name="Li M."/>
            <person name="Henderson H."/>
            <person name="Janes J.K."/>
            <person name="Zhao Y."/>
            <person name="Pandoh P."/>
            <person name="Moore R."/>
            <person name="Sperling F.A."/>
            <person name="Huber D.P."/>
            <person name="Birol I."/>
            <person name="Jones S.J."/>
            <person name="Bohlmann J."/>
        </authorList>
    </citation>
    <scope>NUCLEOTIDE SEQUENCE</scope>
</reference>
<evidence type="ECO:0000256" key="2">
    <source>
        <dbReference type="SAM" id="SignalP"/>
    </source>
</evidence>
<dbReference type="Gene3D" id="2.10.70.10">
    <property type="entry name" value="Complement Module, domain 1"/>
    <property type="match status" value="1"/>
</dbReference>
<evidence type="ECO:0008006" key="5">
    <source>
        <dbReference type="Google" id="ProtNLM"/>
    </source>
</evidence>
<dbReference type="Proteomes" id="UP000019118">
    <property type="component" value="Unassembled WGS sequence"/>
</dbReference>
<feature type="compositionally biased region" description="Low complexity" evidence="1">
    <location>
        <begin position="133"/>
        <end position="166"/>
    </location>
</feature>
<reference evidence="3" key="2">
    <citation type="submission" date="2024-08" db="UniProtKB">
        <authorList>
            <consortium name="EnsemblMetazoa"/>
        </authorList>
    </citation>
    <scope>IDENTIFICATION</scope>
</reference>
<dbReference type="AlphaFoldDB" id="A0AAR5PMC9"/>
<dbReference type="SUPFAM" id="SSF57603">
    <property type="entry name" value="FnI-like domain"/>
    <property type="match status" value="2"/>
</dbReference>
<sequence>MKCVLVFLVLWMGFIASEVFGVPLAILSNDISESSEEDENSPLMEDDITTRGLGRLSSAATCLVAGVEYTHGQQIYRADQCEFCLCLDGEMFCWWQDCPPPLEGPCKSQEPFSACTSIPVAATSKPKITPLQPHTTTANPTTKKLNNPKKSSSSTTIQTTTTQWPTDTHESSSIHSDSYSISSTEENGSSDIQLSTESESTTEDAKSCIVMGEEYKVGDSLPHSTGNCLECICGQGGKITCSPHQCEPAGDEINDYRQPDSRQGNDGFK</sequence>
<feature type="compositionally biased region" description="Low complexity" evidence="1">
    <location>
        <begin position="173"/>
        <end position="185"/>
    </location>
</feature>
<organism evidence="3 4">
    <name type="scientific">Dendroctonus ponderosae</name>
    <name type="common">Mountain pine beetle</name>
    <dbReference type="NCBI Taxonomy" id="77166"/>
    <lineage>
        <taxon>Eukaryota</taxon>
        <taxon>Metazoa</taxon>
        <taxon>Ecdysozoa</taxon>
        <taxon>Arthropoda</taxon>
        <taxon>Hexapoda</taxon>
        <taxon>Insecta</taxon>
        <taxon>Pterygota</taxon>
        <taxon>Neoptera</taxon>
        <taxon>Endopterygota</taxon>
        <taxon>Coleoptera</taxon>
        <taxon>Polyphaga</taxon>
        <taxon>Cucujiformia</taxon>
        <taxon>Curculionidae</taxon>
        <taxon>Scolytinae</taxon>
        <taxon>Dendroctonus</taxon>
    </lineage>
</organism>
<evidence type="ECO:0000313" key="4">
    <source>
        <dbReference type="Proteomes" id="UP000019118"/>
    </source>
</evidence>
<evidence type="ECO:0000313" key="3">
    <source>
        <dbReference type="EnsemblMetazoa" id="XP_019762067.1"/>
    </source>
</evidence>
<feature type="region of interest" description="Disordered" evidence="1">
    <location>
        <begin position="125"/>
        <end position="205"/>
    </location>
</feature>
<feature type="chain" id="PRO_5044006354" description="VWFC domain-containing protein" evidence="2">
    <location>
        <begin position="22"/>
        <end position="269"/>
    </location>
</feature>
<keyword evidence="4" id="KW-1185">Reference proteome</keyword>
<feature type="signal peptide" evidence="2">
    <location>
        <begin position="1"/>
        <end position="21"/>
    </location>
</feature>